<name>A0A7W3QJ12_ACTNM</name>
<evidence type="ECO:0000313" key="5">
    <source>
        <dbReference type="EMBL" id="MBA8948792.1"/>
    </source>
</evidence>
<gene>
    <name evidence="5" type="ORF">HNR61_000390</name>
</gene>
<keyword evidence="6" id="KW-1185">Reference proteome</keyword>
<dbReference type="PANTHER" id="PTHR46401:SF2">
    <property type="entry name" value="GLYCOSYLTRANSFERASE WBBK-RELATED"/>
    <property type="match status" value="1"/>
</dbReference>
<dbReference type="Proteomes" id="UP000572680">
    <property type="component" value="Unassembled WGS sequence"/>
</dbReference>
<proteinExistence type="predicted"/>
<evidence type="ECO:0000256" key="1">
    <source>
        <dbReference type="ARBA" id="ARBA00022676"/>
    </source>
</evidence>
<dbReference type="SUPFAM" id="SSF53756">
    <property type="entry name" value="UDP-Glycosyltransferase/glycogen phosphorylase"/>
    <property type="match status" value="1"/>
</dbReference>
<feature type="domain" description="Glycosyltransferase subfamily 4-like N-terminal" evidence="4">
    <location>
        <begin position="107"/>
        <end position="173"/>
    </location>
</feature>
<reference evidence="5 6" key="1">
    <citation type="submission" date="2020-08" db="EMBL/GenBank/DDBJ databases">
        <title>Genomic Encyclopedia of Type Strains, Phase IV (KMG-IV): sequencing the most valuable type-strain genomes for metagenomic binning, comparative biology and taxonomic classification.</title>
        <authorList>
            <person name="Goeker M."/>
        </authorList>
    </citation>
    <scope>NUCLEOTIDE SEQUENCE [LARGE SCALE GENOMIC DNA]</scope>
    <source>
        <strain evidence="5 6">DSM 44197</strain>
    </source>
</reference>
<keyword evidence="2 5" id="KW-0808">Transferase</keyword>
<protein>
    <submittedName>
        <fullName evidence="5">Glycosyltransferase involved in cell wall biosynthesis</fullName>
    </submittedName>
</protein>
<keyword evidence="1" id="KW-0328">Glycosyltransferase</keyword>
<dbReference type="Gene3D" id="3.40.50.2000">
    <property type="entry name" value="Glycogen Phosphorylase B"/>
    <property type="match status" value="2"/>
</dbReference>
<dbReference type="CDD" id="cd03801">
    <property type="entry name" value="GT4_PimA-like"/>
    <property type="match status" value="1"/>
</dbReference>
<sequence length="371" mass="39282">MTAFVADAPAVRGPVTGEVCFVLPGDVDDAALPSGGNVYDRRMCDELPARGWRVREIAVPGGWPRPDREAREALERALAALPDGTAVVLDGLVACGVPQIVVPAARRLRTMVLVHLPLGDEVGAPPELEAAERDTLRWADAVVTTGEWAAGRLIRRHRLEPARIHVVPPGTDPAPLALGTDGATQLLCVGSVTPRKGHDLLIEALAGLAGLDWECVVVGPLGRDPGYAGRVRELITRRGLDRRVRLAGALVGEALANAYDTADLLVFPSRAETYGMAAAEALARGVPVAAAEVGGVPEALGRAPGGDVPGLLVPPDNVSALEDALRRWLTDRGLRLRLRSAARLRRDGLRDWTEAASRMAAALERLCGEAR</sequence>
<evidence type="ECO:0000259" key="3">
    <source>
        <dbReference type="Pfam" id="PF00534"/>
    </source>
</evidence>
<dbReference type="Pfam" id="PF00534">
    <property type="entry name" value="Glycos_transf_1"/>
    <property type="match status" value="1"/>
</dbReference>
<comment type="caution">
    <text evidence="5">The sequence shown here is derived from an EMBL/GenBank/DDBJ whole genome shotgun (WGS) entry which is preliminary data.</text>
</comment>
<dbReference type="InterPro" id="IPR001296">
    <property type="entry name" value="Glyco_trans_1"/>
</dbReference>
<organism evidence="5 6">
    <name type="scientific">Actinomadura namibiensis</name>
    <dbReference type="NCBI Taxonomy" id="182080"/>
    <lineage>
        <taxon>Bacteria</taxon>
        <taxon>Bacillati</taxon>
        <taxon>Actinomycetota</taxon>
        <taxon>Actinomycetes</taxon>
        <taxon>Streptosporangiales</taxon>
        <taxon>Thermomonosporaceae</taxon>
        <taxon>Actinomadura</taxon>
    </lineage>
</organism>
<feature type="domain" description="Glycosyl transferase family 1" evidence="3">
    <location>
        <begin position="184"/>
        <end position="344"/>
    </location>
</feature>
<dbReference type="PANTHER" id="PTHR46401">
    <property type="entry name" value="GLYCOSYLTRANSFERASE WBBK-RELATED"/>
    <property type="match status" value="1"/>
</dbReference>
<dbReference type="GO" id="GO:0009103">
    <property type="term" value="P:lipopolysaccharide biosynthetic process"/>
    <property type="evidence" value="ECO:0007669"/>
    <property type="project" value="TreeGrafter"/>
</dbReference>
<dbReference type="AlphaFoldDB" id="A0A7W3QJ12"/>
<dbReference type="GO" id="GO:0016757">
    <property type="term" value="F:glycosyltransferase activity"/>
    <property type="evidence" value="ECO:0007669"/>
    <property type="project" value="UniProtKB-KW"/>
</dbReference>
<accession>A0A7W3QJ12</accession>
<dbReference type="Pfam" id="PF13439">
    <property type="entry name" value="Glyco_transf_4"/>
    <property type="match status" value="1"/>
</dbReference>
<dbReference type="InterPro" id="IPR028098">
    <property type="entry name" value="Glyco_trans_4-like_N"/>
</dbReference>
<evidence type="ECO:0000256" key="2">
    <source>
        <dbReference type="ARBA" id="ARBA00022679"/>
    </source>
</evidence>
<evidence type="ECO:0000313" key="6">
    <source>
        <dbReference type="Proteomes" id="UP000572680"/>
    </source>
</evidence>
<evidence type="ECO:0000259" key="4">
    <source>
        <dbReference type="Pfam" id="PF13439"/>
    </source>
</evidence>
<dbReference type="RefSeq" id="WP_312897723.1">
    <property type="nucleotide sequence ID" value="NZ_BAAALP010000006.1"/>
</dbReference>
<dbReference type="EMBL" id="JACJIA010000001">
    <property type="protein sequence ID" value="MBA8948792.1"/>
    <property type="molecule type" value="Genomic_DNA"/>
</dbReference>